<dbReference type="Pfam" id="PF09559">
    <property type="entry name" value="Cas6"/>
    <property type="match status" value="1"/>
</dbReference>
<protein>
    <recommendedName>
        <fullName evidence="3">Type I-MYXAN CRISPR-associated protein Cas6/Cmx6</fullName>
    </recommendedName>
</protein>
<dbReference type="Proteomes" id="UP000004491">
    <property type="component" value="Unassembled WGS sequence"/>
</dbReference>
<dbReference type="EMBL" id="AFOC01000013">
    <property type="protein sequence ID" value="EGV52258.1"/>
    <property type="molecule type" value="Genomic_DNA"/>
</dbReference>
<accession>G2DAV4</accession>
<keyword evidence="2" id="KW-1185">Reference proteome</keyword>
<sequence length="221" mass="24950">MQMYWQEESDNDQFVVPDNVLDLSFRIECKALPVDHAWALSKEIQRILPWFAEERLCGLHLIYGADSGNGWERPQGSDDTLYLSRRTRLQLRLPQARIDDAQALNGKTLHIQGMPLTIGSAKAHPLGITTTLYSRYVATDASNDEDQFLEQSLADLHRLRLRFKKILAGKEARFQGPDGPQSSRSLMVAGLSYEDAVTLQQHGVGPLRHRGFGLFVPHKTV</sequence>
<reference evidence="1" key="1">
    <citation type="journal article" date="2011" name="ISME J.">
        <title>The endosymbionts of the deep-sea tubeworms Riftia pachyptila and Tevnia jerichonana share an identical physiology as revealed by proteogenomic analyses.</title>
        <authorList>
            <person name="Gardebrecht A."/>
            <person name="Markert S."/>
            <person name="Felbeck H."/>
            <person name="Thuermer A."/>
            <person name="Albrecht D."/>
            <person name="Wollherr A."/>
            <person name="Kabisch J."/>
            <person name="Lehmann R."/>
            <person name="Daniel R."/>
            <person name="Liesegang H."/>
            <person name="Hecker M."/>
            <person name="Sievert S.M."/>
            <person name="Schweder T."/>
        </authorList>
    </citation>
    <scope>NUCLEOTIDE SEQUENCE [LARGE SCALE GENOMIC DNA]</scope>
</reference>
<name>G2DAV4_9GAMM</name>
<evidence type="ECO:0008006" key="3">
    <source>
        <dbReference type="Google" id="ProtNLM"/>
    </source>
</evidence>
<organism evidence="1 2">
    <name type="scientific">endosymbiont of Riftia pachyptila</name>
    <name type="common">vent Ph05</name>
    <dbReference type="NCBI Taxonomy" id="1048808"/>
    <lineage>
        <taxon>Bacteria</taxon>
        <taxon>Pseudomonadati</taxon>
        <taxon>Pseudomonadota</taxon>
        <taxon>Gammaproteobacteria</taxon>
        <taxon>sulfur-oxidizing symbionts</taxon>
    </lineage>
</organism>
<evidence type="ECO:0000313" key="1">
    <source>
        <dbReference type="EMBL" id="EGV52258.1"/>
    </source>
</evidence>
<comment type="caution">
    <text evidence="1">The sequence shown here is derived from an EMBL/GenBank/DDBJ whole genome shotgun (WGS) entry which is preliminary data.</text>
</comment>
<dbReference type="AlphaFoldDB" id="G2DAV4"/>
<dbReference type="InterPro" id="IPR014174">
    <property type="entry name" value="CRISPR-assoc_prot_Cas6/Cmx6"/>
</dbReference>
<proteinExistence type="predicted"/>
<evidence type="ECO:0000313" key="2">
    <source>
        <dbReference type="Proteomes" id="UP000004491"/>
    </source>
</evidence>
<gene>
    <name evidence="1" type="ORF">Rifp1Sym_am00310</name>
</gene>